<evidence type="ECO:0000313" key="15">
    <source>
        <dbReference type="Proteomes" id="UP000184016"/>
    </source>
</evidence>
<dbReference type="Gene3D" id="1.10.10.10">
    <property type="entry name" value="Winged helix-like DNA-binding domain superfamily/Winged helix DNA-binding domain"/>
    <property type="match status" value="1"/>
</dbReference>
<feature type="domain" description="HTH dtxR-type" evidence="13">
    <location>
        <begin position="1"/>
        <end position="64"/>
    </location>
</feature>
<dbReference type="RefSeq" id="WP_072872655.1">
    <property type="nucleotide sequence ID" value="NZ_FRAF01000001.1"/>
</dbReference>
<dbReference type="EMBL" id="FRAF01000001">
    <property type="protein sequence ID" value="SHJ54327.1"/>
    <property type="molecule type" value="Genomic_DNA"/>
</dbReference>
<keyword evidence="7" id="KW-0805">Transcription regulation</keyword>
<accession>A0A1M6K640</accession>
<evidence type="ECO:0000256" key="9">
    <source>
        <dbReference type="ARBA" id="ARBA00023159"/>
    </source>
</evidence>
<dbReference type="InterPro" id="IPR001367">
    <property type="entry name" value="Fe_dep_repressor"/>
</dbReference>
<dbReference type="SUPFAM" id="SSF46785">
    <property type="entry name" value="Winged helix' DNA-binding domain"/>
    <property type="match status" value="1"/>
</dbReference>
<dbReference type="AlphaFoldDB" id="A0A1M6K640"/>
<evidence type="ECO:0000256" key="1">
    <source>
        <dbReference type="ARBA" id="ARBA00004496"/>
    </source>
</evidence>
<dbReference type="InterPro" id="IPR036388">
    <property type="entry name" value="WH-like_DNA-bd_sf"/>
</dbReference>
<evidence type="ECO:0000256" key="3">
    <source>
        <dbReference type="ARBA" id="ARBA00011738"/>
    </source>
</evidence>
<evidence type="ECO:0000256" key="10">
    <source>
        <dbReference type="ARBA" id="ARBA00023163"/>
    </source>
</evidence>
<dbReference type="InterPro" id="IPR022689">
    <property type="entry name" value="Iron_dep_repressor"/>
</dbReference>
<dbReference type="Pfam" id="PF04023">
    <property type="entry name" value="FeoA"/>
    <property type="match status" value="1"/>
</dbReference>
<evidence type="ECO:0000256" key="12">
    <source>
        <dbReference type="ARBA" id="ARBA00032593"/>
    </source>
</evidence>
<keyword evidence="4" id="KW-0963">Cytoplasm</keyword>
<dbReference type="OrthoDB" id="9791355at2"/>
<organism evidence="14 15">
    <name type="scientific">Alicyclobacillus tolerans</name>
    <dbReference type="NCBI Taxonomy" id="90970"/>
    <lineage>
        <taxon>Bacteria</taxon>
        <taxon>Bacillati</taxon>
        <taxon>Bacillota</taxon>
        <taxon>Bacilli</taxon>
        <taxon>Bacillales</taxon>
        <taxon>Alicyclobacillaceae</taxon>
        <taxon>Alicyclobacillus</taxon>
    </lineage>
</organism>
<dbReference type="GO" id="GO:0046914">
    <property type="term" value="F:transition metal ion binding"/>
    <property type="evidence" value="ECO:0007669"/>
    <property type="project" value="InterPro"/>
</dbReference>
<evidence type="ECO:0000256" key="7">
    <source>
        <dbReference type="ARBA" id="ARBA00023015"/>
    </source>
</evidence>
<dbReference type="GO" id="GO:0003677">
    <property type="term" value="F:DNA binding"/>
    <property type="evidence" value="ECO:0007669"/>
    <property type="project" value="UniProtKB-KW"/>
</dbReference>
<dbReference type="InterPro" id="IPR036390">
    <property type="entry name" value="WH_DNA-bd_sf"/>
</dbReference>
<dbReference type="Pfam" id="PF01325">
    <property type="entry name" value="Fe_dep_repress"/>
    <property type="match status" value="1"/>
</dbReference>
<evidence type="ECO:0000256" key="11">
    <source>
        <dbReference type="ARBA" id="ARBA00023211"/>
    </source>
</evidence>
<dbReference type="SMART" id="SM00529">
    <property type="entry name" value="HTH_DTXR"/>
    <property type="match status" value="1"/>
</dbReference>
<dbReference type="Gene3D" id="2.30.30.90">
    <property type="match status" value="1"/>
</dbReference>
<dbReference type="GO" id="GO:0003700">
    <property type="term" value="F:DNA-binding transcription factor activity"/>
    <property type="evidence" value="ECO:0007669"/>
    <property type="project" value="InterPro"/>
</dbReference>
<comment type="subcellular location">
    <subcellularLocation>
        <location evidence="1">Cytoplasm</location>
    </subcellularLocation>
</comment>
<dbReference type="PROSITE" id="PS50944">
    <property type="entry name" value="HTH_DTXR"/>
    <property type="match status" value="1"/>
</dbReference>
<dbReference type="InterPro" id="IPR022687">
    <property type="entry name" value="HTH_DTXR"/>
</dbReference>
<reference evidence="15" key="1">
    <citation type="submission" date="2016-11" db="EMBL/GenBank/DDBJ databases">
        <authorList>
            <person name="Varghese N."/>
            <person name="Submissions S."/>
        </authorList>
    </citation>
    <scope>NUCLEOTIDE SEQUENCE [LARGE SCALE GENOMIC DNA]</scope>
    <source>
        <strain evidence="15">USBA-503</strain>
    </source>
</reference>
<evidence type="ECO:0000256" key="6">
    <source>
        <dbReference type="ARBA" id="ARBA00023004"/>
    </source>
</evidence>
<proteinExistence type="inferred from homology"/>
<dbReference type="SUPFAM" id="SSF47979">
    <property type="entry name" value="Iron-dependent repressor protein, dimerization domain"/>
    <property type="match status" value="1"/>
</dbReference>
<dbReference type="Proteomes" id="UP000184016">
    <property type="component" value="Unassembled WGS sequence"/>
</dbReference>
<dbReference type="SUPFAM" id="SSF50037">
    <property type="entry name" value="C-terminal domain of transcriptional repressors"/>
    <property type="match status" value="1"/>
</dbReference>
<dbReference type="InterPro" id="IPR036421">
    <property type="entry name" value="Fe_dep_repressor_sf"/>
</dbReference>
<evidence type="ECO:0000259" key="13">
    <source>
        <dbReference type="PROSITE" id="PS50944"/>
    </source>
</evidence>
<evidence type="ECO:0000256" key="2">
    <source>
        <dbReference type="ARBA" id="ARBA00007871"/>
    </source>
</evidence>
<dbReference type="InterPro" id="IPR007167">
    <property type="entry name" value="Fe-transptr_FeoA-like"/>
</dbReference>
<keyword evidence="6" id="KW-0408">Iron</keyword>
<dbReference type="GO" id="GO:0005737">
    <property type="term" value="C:cytoplasm"/>
    <property type="evidence" value="ECO:0007669"/>
    <property type="project" value="UniProtKB-SubCell"/>
</dbReference>
<keyword evidence="5" id="KW-0678">Repressor</keyword>
<evidence type="ECO:0000256" key="5">
    <source>
        <dbReference type="ARBA" id="ARBA00022491"/>
    </source>
</evidence>
<evidence type="ECO:0000313" key="14">
    <source>
        <dbReference type="EMBL" id="SHJ54327.1"/>
    </source>
</evidence>
<keyword evidence="8" id="KW-0238">DNA-binding</keyword>
<keyword evidence="10" id="KW-0804">Transcription</keyword>
<keyword evidence="9" id="KW-0010">Activator</keyword>
<keyword evidence="11" id="KW-0464">Manganese</keyword>
<keyword evidence="15" id="KW-1185">Reference proteome</keyword>
<dbReference type="InterPro" id="IPR050536">
    <property type="entry name" value="DtxR_MntR_Metal-Reg"/>
</dbReference>
<evidence type="ECO:0000256" key="8">
    <source>
        <dbReference type="ARBA" id="ARBA00023125"/>
    </source>
</evidence>
<dbReference type="InterPro" id="IPR008988">
    <property type="entry name" value="Transcriptional_repressor_C"/>
</dbReference>
<name>A0A1M6K640_9BACL</name>
<dbReference type="STRING" id="1830138.SAMN05443507_101156"/>
<dbReference type="InterPro" id="IPR038157">
    <property type="entry name" value="FeoA_core_dom"/>
</dbReference>
<dbReference type="PANTHER" id="PTHR33238:SF11">
    <property type="entry name" value="TRANSCRIPTIONAL REGULATOR MNTR"/>
    <property type="match status" value="1"/>
</dbReference>
<protein>
    <recommendedName>
        <fullName evidence="12">Manganese transport regulator</fullName>
    </recommendedName>
</protein>
<dbReference type="GO" id="GO:0046983">
    <property type="term" value="F:protein dimerization activity"/>
    <property type="evidence" value="ECO:0007669"/>
    <property type="project" value="InterPro"/>
</dbReference>
<evidence type="ECO:0000256" key="4">
    <source>
        <dbReference type="ARBA" id="ARBA00022490"/>
    </source>
</evidence>
<sequence length="229" mass="25293">MSRTRGIESYLEAVYILESEGEEPLPSKVADYLSVARPTVTQTMQRLTALGLVEAGDGKPISLTEEGRRRAEAMVRRHRLLERWLTDHLGLDWADAHVEAERLEHSISPMVETRLFELLGRPTTCPHGNLIPGTGASKVAGIPITDLEPGEEAVVVRIMELAEEDLNLLRYFHQSGVVPGALVTMEQPASPYDVGITLVTRQHPGATPQYASLNPQVARRVMVKKQTAE</sequence>
<dbReference type="SMART" id="SM00899">
    <property type="entry name" value="FeoA"/>
    <property type="match status" value="1"/>
</dbReference>
<gene>
    <name evidence="14" type="ORF">SAMN05443507_101156</name>
</gene>
<comment type="similarity">
    <text evidence="2">Belongs to the DtxR/MntR family.</text>
</comment>
<comment type="subunit">
    <text evidence="3">Homodimer.</text>
</comment>
<dbReference type="PANTHER" id="PTHR33238">
    <property type="entry name" value="IRON (METAL) DEPENDENT REPRESSOR, DTXR FAMILY"/>
    <property type="match status" value="1"/>
</dbReference>
<dbReference type="Pfam" id="PF02742">
    <property type="entry name" value="Fe_dep_repr_C"/>
    <property type="match status" value="1"/>
</dbReference>